<dbReference type="PANTHER" id="PTHR20935">
    <property type="entry name" value="PHOSPHOGLYCERATE MUTASE-RELATED"/>
    <property type="match status" value="1"/>
</dbReference>
<dbReference type="Gene3D" id="3.40.50.1240">
    <property type="entry name" value="Phosphoglycerate mutase-like"/>
    <property type="match status" value="1"/>
</dbReference>
<dbReference type="Proteomes" id="UP000292262">
    <property type="component" value="Unassembled WGS sequence"/>
</dbReference>
<feature type="binding site" evidence="2">
    <location>
        <position position="57"/>
    </location>
    <ligand>
        <name>substrate</name>
    </ligand>
</feature>
<dbReference type="CDD" id="cd07040">
    <property type="entry name" value="HP"/>
    <property type="match status" value="1"/>
</dbReference>
<organism evidence="3 4">
    <name type="scientific">Aquimarina brevivitae</name>
    <dbReference type="NCBI Taxonomy" id="323412"/>
    <lineage>
        <taxon>Bacteria</taxon>
        <taxon>Pseudomonadati</taxon>
        <taxon>Bacteroidota</taxon>
        <taxon>Flavobacteriia</taxon>
        <taxon>Flavobacteriales</taxon>
        <taxon>Flavobacteriaceae</taxon>
        <taxon>Aquimarina</taxon>
    </lineage>
</organism>
<dbReference type="GO" id="GO:0016787">
    <property type="term" value="F:hydrolase activity"/>
    <property type="evidence" value="ECO:0007669"/>
    <property type="project" value="UniProtKB-KW"/>
</dbReference>
<evidence type="ECO:0000256" key="2">
    <source>
        <dbReference type="PIRSR" id="PIRSR613078-2"/>
    </source>
</evidence>
<dbReference type="InterPro" id="IPR051021">
    <property type="entry name" value="Mito_Ser/Thr_phosphatase"/>
</dbReference>
<sequence>MKTLYLIRHAKSSWEYNLPDEERPLNERGENDAKLMGQFLSDIDKPIDLVRSSPANRALTTAKIVTEYLGISEEDIIITEDLYDFQGYQVLDCIKNTDDKVNYLLIFGHNHAFTSLCNTLGDKQIDNLPTAGFVEIQFDVDHWKDIKVGKNLLSIFPKALKK</sequence>
<reference evidence="3 4" key="1">
    <citation type="submission" date="2019-02" db="EMBL/GenBank/DDBJ databases">
        <title>Genomic Encyclopedia of Type Strains, Phase IV (KMG-IV): sequencing the most valuable type-strain genomes for metagenomic binning, comparative biology and taxonomic classification.</title>
        <authorList>
            <person name="Goeker M."/>
        </authorList>
    </citation>
    <scope>NUCLEOTIDE SEQUENCE [LARGE SCALE GENOMIC DNA]</scope>
    <source>
        <strain evidence="3 4">DSM 17196</strain>
    </source>
</reference>
<accession>A0A4Q7P1L8</accession>
<dbReference type="RefSeq" id="WP_130286855.1">
    <property type="nucleotide sequence ID" value="NZ_SGXE01000002.1"/>
</dbReference>
<evidence type="ECO:0000313" key="3">
    <source>
        <dbReference type="EMBL" id="RZS93741.1"/>
    </source>
</evidence>
<gene>
    <name evidence="3" type="ORF">EV197_2321</name>
</gene>
<dbReference type="PANTHER" id="PTHR20935:SF1">
    <property type="entry name" value="SLL1549 PROTEIN"/>
    <property type="match status" value="1"/>
</dbReference>
<evidence type="ECO:0000313" key="4">
    <source>
        <dbReference type="Proteomes" id="UP000292262"/>
    </source>
</evidence>
<dbReference type="SMART" id="SM00855">
    <property type="entry name" value="PGAM"/>
    <property type="match status" value="1"/>
</dbReference>
<comment type="caution">
    <text evidence="3">The sequence shown here is derived from an EMBL/GenBank/DDBJ whole genome shotgun (WGS) entry which is preliminary data.</text>
</comment>
<keyword evidence="1" id="KW-0378">Hydrolase</keyword>
<dbReference type="AlphaFoldDB" id="A0A4Q7P1L8"/>
<dbReference type="EMBL" id="SGXE01000002">
    <property type="protein sequence ID" value="RZS93741.1"/>
    <property type="molecule type" value="Genomic_DNA"/>
</dbReference>
<dbReference type="SUPFAM" id="SSF53254">
    <property type="entry name" value="Phosphoglycerate mutase-like"/>
    <property type="match status" value="1"/>
</dbReference>
<dbReference type="InterPro" id="IPR029033">
    <property type="entry name" value="His_PPase_superfam"/>
</dbReference>
<dbReference type="InterPro" id="IPR013078">
    <property type="entry name" value="His_Pase_superF_clade-1"/>
</dbReference>
<keyword evidence="4" id="KW-1185">Reference proteome</keyword>
<protein>
    <submittedName>
        <fullName evidence="3">Phosphohistidine phosphatase</fullName>
    </submittedName>
</protein>
<evidence type="ECO:0000256" key="1">
    <source>
        <dbReference type="ARBA" id="ARBA00022801"/>
    </source>
</evidence>
<name>A0A4Q7P1L8_9FLAO</name>
<dbReference type="OrthoDB" id="9810154at2"/>
<proteinExistence type="predicted"/>
<dbReference type="Pfam" id="PF00300">
    <property type="entry name" value="His_Phos_1"/>
    <property type="match status" value="1"/>
</dbReference>